<dbReference type="Pfam" id="PF00664">
    <property type="entry name" value="ABC_membrane"/>
    <property type="match status" value="1"/>
</dbReference>
<dbReference type="GO" id="GO:0005886">
    <property type="term" value="C:plasma membrane"/>
    <property type="evidence" value="ECO:0007669"/>
    <property type="project" value="UniProtKB-SubCell"/>
</dbReference>
<dbReference type="InterPro" id="IPR036640">
    <property type="entry name" value="ABC1_TM_sf"/>
</dbReference>
<dbReference type="GO" id="GO:0016887">
    <property type="term" value="F:ATP hydrolysis activity"/>
    <property type="evidence" value="ECO:0007669"/>
    <property type="project" value="InterPro"/>
</dbReference>
<dbReference type="SMART" id="SM00382">
    <property type="entry name" value="AAA"/>
    <property type="match status" value="1"/>
</dbReference>
<dbReference type="InterPro" id="IPR003439">
    <property type="entry name" value="ABC_transporter-like_ATP-bd"/>
</dbReference>
<sequence length="586" mass="61213">MIFLKPDEFRALRKTLRLLNINKKWFALSVLFGSLGLGAAVSLGATSAWLIARASQMPPVLTLSVAATGVRMFGISRAVLRYLERLSSHWVALSGMGSLRAGVYESLASSSTSKVASIRRGDLLARTGADVDAVGDFVVKSLLPATVAVVVGVFTCLGIALLDPKCALVLALCLVLSGLISPLLSAKATRNAELANQRARTEMSSSAMTMLDGASELAVLGRTEAMDAHFVRTDQQLTQAKDKAAYPNGWAGAMNDIATSLSVIGAIVFGIWAMHAGTLSPVGLAVVVLTPLSAFEGTALLGPAAVQLVASAGAAKRIEGLLENPEHYKKYSSFTPAGSRLEAKDLAIGWPGGPVIAEGINLTITPSSRLAIVGPSGIGKSTLLFTLAGMLEPKAGSVLIDGKPISLLSRPAATKAVTVTAEDAHIFETTVLENIRVARGDISKEQAHALLSQAGLGQWADSLPEGLDTVIGSGGTTISGGERRRILIARALASAAPLMLLDEPGEHIDPKTADKILSDILSPKTDKGVLVVTHRLSALGAADEVLMMAPDGDKAKVVARGSHGTLMRTNDSYAWAARQEEYVYGD</sequence>
<feature type="transmembrane region" description="Helical" evidence="7">
    <location>
        <begin position="142"/>
        <end position="162"/>
    </location>
</feature>
<dbReference type="PANTHER" id="PTHR24221:SF653">
    <property type="entry name" value="TRANSPORT ATP-BINDING PROTEIN CYDC"/>
    <property type="match status" value="1"/>
</dbReference>
<evidence type="ECO:0000256" key="7">
    <source>
        <dbReference type="SAM" id="Phobius"/>
    </source>
</evidence>
<dbReference type="PROSITE" id="PS50893">
    <property type="entry name" value="ABC_TRANSPORTER_2"/>
    <property type="match status" value="1"/>
</dbReference>
<keyword evidence="11" id="KW-1185">Reference proteome</keyword>
<dbReference type="InterPro" id="IPR014223">
    <property type="entry name" value="ABC_CydC/D"/>
</dbReference>
<dbReference type="GeneID" id="35867122"/>
<dbReference type="SUPFAM" id="SSF52540">
    <property type="entry name" value="P-loop containing nucleoside triphosphate hydrolases"/>
    <property type="match status" value="1"/>
</dbReference>
<dbReference type="InterPro" id="IPR027417">
    <property type="entry name" value="P-loop_NTPase"/>
</dbReference>
<dbReference type="InterPro" id="IPR003593">
    <property type="entry name" value="AAA+_ATPase"/>
</dbReference>
<dbReference type="PANTHER" id="PTHR24221">
    <property type="entry name" value="ATP-BINDING CASSETTE SUB-FAMILY B"/>
    <property type="match status" value="1"/>
</dbReference>
<dbReference type="PROSITE" id="PS00211">
    <property type="entry name" value="ABC_TRANSPORTER_1"/>
    <property type="match status" value="1"/>
</dbReference>
<evidence type="ECO:0000259" key="9">
    <source>
        <dbReference type="PROSITE" id="PS50929"/>
    </source>
</evidence>
<dbReference type="GO" id="GO:0045454">
    <property type="term" value="P:cell redox homeostasis"/>
    <property type="evidence" value="ECO:0007669"/>
    <property type="project" value="InterPro"/>
</dbReference>
<dbReference type="GO" id="GO:0034040">
    <property type="term" value="F:ATPase-coupled lipid transmembrane transporter activity"/>
    <property type="evidence" value="ECO:0007669"/>
    <property type="project" value="TreeGrafter"/>
</dbReference>
<feature type="transmembrane region" description="Helical" evidence="7">
    <location>
        <begin position="168"/>
        <end position="186"/>
    </location>
</feature>
<accession>A0A2I1IKM6</accession>
<dbReference type="GO" id="GO:0140359">
    <property type="term" value="F:ABC-type transporter activity"/>
    <property type="evidence" value="ECO:0007669"/>
    <property type="project" value="InterPro"/>
</dbReference>
<dbReference type="Proteomes" id="UP000235122">
    <property type="component" value="Unassembled WGS sequence"/>
</dbReference>
<dbReference type="EMBL" id="PKKO01000006">
    <property type="protein sequence ID" value="PKY71652.1"/>
    <property type="molecule type" value="Genomic_DNA"/>
</dbReference>
<evidence type="ECO:0000313" key="11">
    <source>
        <dbReference type="Proteomes" id="UP000235122"/>
    </source>
</evidence>
<comment type="subcellular location">
    <subcellularLocation>
        <location evidence="1">Cell membrane</location>
        <topology evidence="1">Multi-pass membrane protein</topology>
    </subcellularLocation>
</comment>
<protein>
    <submittedName>
        <fullName evidence="10">Thiol reductant ABC exporter subunit CydC</fullName>
    </submittedName>
</protein>
<dbReference type="SUPFAM" id="SSF90123">
    <property type="entry name" value="ABC transporter transmembrane region"/>
    <property type="match status" value="1"/>
</dbReference>
<evidence type="ECO:0000256" key="2">
    <source>
        <dbReference type="ARBA" id="ARBA00022692"/>
    </source>
</evidence>
<dbReference type="Pfam" id="PF00005">
    <property type="entry name" value="ABC_tran"/>
    <property type="match status" value="1"/>
</dbReference>
<dbReference type="Gene3D" id="1.20.1560.10">
    <property type="entry name" value="ABC transporter type 1, transmembrane domain"/>
    <property type="match status" value="1"/>
</dbReference>
<keyword evidence="2 7" id="KW-0812">Transmembrane</keyword>
<evidence type="ECO:0000256" key="5">
    <source>
        <dbReference type="ARBA" id="ARBA00022989"/>
    </source>
</evidence>
<keyword evidence="4" id="KW-0067">ATP-binding</keyword>
<dbReference type="GO" id="GO:0034775">
    <property type="term" value="P:glutathione transmembrane transport"/>
    <property type="evidence" value="ECO:0007669"/>
    <property type="project" value="InterPro"/>
</dbReference>
<reference evidence="10 11" key="1">
    <citation type="submission" date="2017-12" db="EMBL/GenBank/DDBJ databases">
        <title>Phylogenetic diversity of female urinary microbiome.</title>
        <authorList>
            <person name="Thomas-White K."/>
            <person name="Wolfe A.J."/>
        </authorList>
    </citation>
    <scope>NUCLEOTIDE SEQUENCE [LARGE SCALE GENOMIC DNA]</scope>
    <source>
        <strain evidence="10 11">UMB0402</strain>
    </source>
</reference>
<dbReference type="RefSeq" id="WP_024331472.1">
    <property type="nucleotide sequence ID" value="NZ_JASOXK010000004.1"/>
</dbReference>
<feature type="domain" description="ABC transmembrane type-1" evidence="9">
    <location>
        <begin position="27"/>
        <end position="310"/>
    </location>
</feature>
<dbReference type="InterPro" id="IPR011527">
    <property type="entry name" value="ABC1_TM_dom"/>
</dbReference>
<keyword evidence="6 7" id="KW-0472">Membrane</keyword>
<evidence type="ECO:0000256" key="6">
    <source>
        <dbReference type="ARBA" id="ARBA00023136"/>
    </source>
</evidence>
<proteinExistence type="predicted"/>
<comment type="caution">
    <text evidence="10">The sequence shown here is derived from an EMBL/GenBank/DDBJ whole genome shotgun (WGS) entry which is preliminary data.</text>
</comment>
<dbReference type="InterPro" id="IPR039421">
    <property type="entry name" value="Type_1_exporter"/>
</dbReference>
<gene>
    <name evidence="10" type="primary">cydC</name>
    <name evidence="10" type="ORF">CYJ19_10580</name>
</gene>
<evidence type="ECO:0000256" key="1">
    <source>
        <dbReference type="ARBA" id="ARBA00004651"/>
    </source>
</evidence>
<evidence type="ECO:0000256" key="3">
    <source>
        <dbReference type="ARBA" id="ARBA00022741"/>
    </source>
</evidence>
<dbReference type="NCBIfam" id="TIGR02868">
    <property type="entry name" value="CydC"/>
    <property type="match status" value="1"/>
</dbReference>
<keyword evidence="3" id="KW-0547">Nucleotide-binding</keyword>
<dbReference type="Gene3D" id="3.40.50.300">
    <property type="entry name" value="P-loop containing nucleotide triphosphate hydrolases"/>
    <property type="match status" value="1"/>
</dbReference>
<evidence type="ECO:0000313" key="10">
    <source>
        <dbReference type="EMBL" id="PKY71652.1"/>
    </source>
</evidence>
<keyword evidence="5 7" id="KW-1133">Transmembrane helix</keyword>
<dbReference type="STRING" id="33007.HMPREF3198_01944"/>
<dbReference type="GO" id="GO:0005524">
    <property type="term" value="F:ATP binding"/>
    <property type="evidence" value="ECO:0007669"/>
    <property type="project" value="UniProtKB-KW"/>
</dbReference>
<dbReference type="AlphaFoldDB" id="A0A2I1IKM6"/>
<feature type="domain" description="ABC transporter" evidence="8">
    <location>
        <begin position="341"/>
        <end position="579"/>
    </location>
</feature>
<evidence type="ECO:0000256" key="4">
    <source>
        <dbReference type="ARBA" id="ARBA00022840"/>
    </source>
</evidence>
<dbReference type="PROSITE" id="PS50929">
    <property type="entry name" value="ABC_TM1F"/>
    <property type="match status" value="1"/>
</dbReference>
<dbReference type="InterPro" id="IPR017871">
    <property type="entry name" value="ABC_transporter-like_CS"/>
</dbReference>
<name>A0A2I1IKM6_9ACTO</name>
<organism evidence="10 11">
    <name type="scientific">Winkia neuii</name>
    <dbReference type="NCBI Taxonomy" id="33007"/>
    <lineage>
        <taxon>Bacteria</taxon>
        <taxon>Bacillati</taxon>
        <taxon>Actinomycetota</taxon>
        <taxon>Actinomycetes</taxon>
        <taxon>Actinomycetales</taxon>
        <taxon>Actinomycetaceae</taxon>
        <taxon>Winkia</taxon>
    </lineage>
</organism>
<evidence type="ECO:0000259" key="8">
    <source>
        <dbReference type="PROSITE" id="PS50893"/>
    </source>
</evidence>